<evidence type="ECO:0000256" key="3">
    <source>
        <dbReference type="ARBA" id="ARBA00021421"/>
    </source>
</evidence>
<comment type="caution">
    <text evidence="6">The sequence shown here is derived from an EMBL/GenBank/DDBJ whole genome shotgun (WGS) entry which is preliminary data.</text>
</comment>
<evidence type="ECO:0000313" key="7">
    <source>
        <dbReference type="Proteomes" id="UP001187343"/>
    </source>
</evidence>
<dbReference type="Proteomes" id="UP001187343">
    <property type="component" value="Unassembled WGS sequence"/>
</dbReference>
<dbReference type="AlphaFoldDB" id="A0AA88PMS3"/>
<dbReference type="Gene3D" id="1.20.1250.10">
    <property type="match status" value="1"/>
</dbReference>
<gene>
    <name evidence="6" type="ORF">Q8A67_012692</name>
</gene>
<evidence type="ECO:0000256" key="5">
    <source>
        <dbReference type="ARBA" id="ARBA00030981"/>
    </source>
</evidence>
<dbReference type="SUPFAM" id="SSF47266">
    <property type="entry name" value="4-helical cytokines"/>
    <property type="match status" value="1"/>
</dbReference>
<dbReference type="InterPro" id="IPR000065">
    <property type="entry name" value="Leptin"/>
</dbReference>
<comment type="similarity">
    <text evidence="2">Belongs to the leptin family.</text>
</comment>
<keyword evidence="4" id="KW-0964">Secreted</keyword>
<comment type="subcellular location">
    <subcellularLocation>
        <location evidence="1">Secreted</location>
    </subcellularLocation>
</comment>
<evidence type="ECO:0000256" key="4">
    <source>
        <dbReference type="ARBA" id="ARBA00022525"/>
    </source>
</evidence>
<proteinExistence type="inferred from homology"/>
<dbReference type="GO" id="GO:0005576">
    <property type="term" value="C:extracellular region"/>
    <property type="evidence" value="ECO:0007669"/>
    <property type="project" value="UniProtKB-SubCell"/>
</dbReference>
<dbReference type="EMBL" id="JAUYZG010000012">
    <property type="protein sequence ID" value="KAK2892704.1"/>
    <property type="molecule type" value="Genomic_DNA"/>
</dbReference>
<sequence length="135" mass="15868">MVQTFITRIEKIMDEHFKFSREIDLGPRNYVPIDGLTSALDHLRMQLRPEVPQAQHLQQVQMDLKTLLTTLEKLAISQRCPLPDSQPPAYKDETTYSVTSNYLYLLELHWYLEELCLYMDKLKWCKDMDVAGLCC</sequence>
<evidence type="ECO:0000313" key="6">
    <source>
        <dbReference type="EMBL" id="KAK2892704.1"/>
    </source>
</evidence>
<dbReference type="InterPro" id="IPR009079">
    <property type="entry name" value="4_helix_cytokine-like_core"/>
</dbReference>
<dbReference type="PANTHER" id="PTHR11724:SF1">
    <property type="entry name" value="LEPTIN"/>
    <property type="match status" value="1"/>
</dbReference>
<name>A0AA88PMS3_9TELE</name>
<accession>A0AA88PMS3</accession>
<evidence type="ECO:0000256" key="1">
    <source>
        <dbReference type="ARBA" id="ARBA00004613"/>
    </source>
</evidence>
<organism evidence="6 7">
    <name type="scientific">Cirrhinus molitorella</name>
    <name type="common">mud carp</name>
    <dbReference type="NCBI Taxonomy" id="172907"/>
    <lineage>
        <taxon>Eukaryota</taxon>
        <taxon>Metazoa</taxon>
        <taxon>Chordata</taxon>
        <taxon>Craniata</taxon>
        <taxon>Vertebrata</taxon>
        <taxon>Euteleostomi</taxon>
        <taxon>Actinopterygii</taxon>
        <taxon>Neopterygii</taxon>
        <taxon>Teleostei</taxon>
        <taxon>Ostariophysi</taxon>
        <taxon>Cypriniformes</taxon>
        <taxon>Cyprinidae</taxon>
        <taxon>Labeoninae</taxon>
        <taxon>Labeonini</taxon>
        <taxon>Cirrhinus</taxon>
    </lineage>
</organism>
<protein>
    <recommendedName>
        <fullName evidence="3">Leptin</fullName>
    </recommendedName>
    <alternativeName>
        <fullName evidence="5">Obesity factor</fullName>
    </alternativeName>
</protein>
<dbReference type="GO" id="GO:0005179">
    <property type="term" value="F:hormone activity"/>
    <property type="evidence" value="ECO:0007669"/>
    <property type="project" value="InterPro"/>
</dbReference>
<keyword evidence="7" id="KW-1185">Reference proteome</keyword>
<evidence type="ECO:0000256" key="2">
    <source>
        <dbReference type="ARBA" id="ARBA00005834"/>
    </source>
</evidence>
<dbReference type="PANTHER" id="PTHR11724">
    <property type="entry name" value="LEPTIN"/>
    <property type="match status" value="1"/>
</dbReference>
<reference evidence="6" key="1">
    <citation type="submission" date="2023-08" db="EMBL/GenBank/DDBJ databases">
        <title>Chromosome-level Genome Assembly of mud carp (Cirrhinus molitorella).</title>
        <authorList>
            <person name="Liu H."/>
        </authorList>
    </citation>
    <scope>NUCLEOTIDE SEQUENCE</scope>
    <source>
        <strain evidence="6">Prfri</strain>
        <tissue evidence="6">Muscle</tissue>
    </source>
</reference>